<dbReference type="RefSeq" id="WP_132111765.1">
    <property type="nucleotide sequence ID" value="NZ_SLWS01000001.1"/>
</dbReference>
<dbReference type="Proteomes" id="UP000295680">
    <property type="component" value="Unassembled WGS sequence"/>
</dbReference>
<feature type="region of interest" description="Disordered" evidence="1">
    <location>
        <begin position="583"/>
        <end position="643"/>
    </location>
</feature>
<feature type="compositionally biased region" description="Polar residues" evidence="1">
    <location>
        <begin position="677"/>
        <end position="692"/>
    </location>
</feature>
<feature type="region of interest" description="Disordered" evidence="1">
    <location>
        <begin position="655"/>
        <end position="765"/>
    </location>
</feature>
<feature type="compositionally biased region" description="Gly residues" evidence="1">
    <location>
        <begin position="360"/>
        <end position="385"/>
    </location>
</feature>
<dbReference type="EMBL" id="SLWS01000001">
    <property type="protein sequence ID" value="TCO65389.1"/>
    <property type="molecule type" value="Genomic_DNA"/>
</dbReference>
<feature type="compositionally biased region" description="Low complexity" evidence="1">
    <location>
        <begin position="474"/>
        <end position="490"/>
    </location>
</feature>
<feature type="compositionally biased region" description="Polar residues" evidence="1">
    <location>
        <begin position="512"/>
        <end position="522"/>
    </location>
</feature>
<keyword evidence="3" id="KW-1185">Reference proteome</keyword>
<organism evidence="2 3">
    <name type="scientific">Actinocrispum wychmicini</name>
    <dbReference type="NCBI Taxonomy" id="1213861"/>
    <lineage>
        <taxon>Bacteria</taxon>
        <taxon>Bacillati</taxon>
        <taxon>Actinomycetota</taxon>
        <taxon>Actinomycetes</taxon>
        <taxon>Pseudonocardiales</taxon>
        <taxon>Pseudonocardiaceae</taxon>
        <taxon>Actinocrispum</taxon>
    </lineage>
</organism>
<feature type="compositionally biased region" description="Basic and acidic residues" evidence="1">
    <location>
        <begin position="454"/>
        <end position="467"/>
    </location>
</feature>
<feature type="compositionally biased region" description="Pro residues" evidence="1">
    <location>
        <begin position="413"/>
        <end position="424"/>
    </location>
</feature>
<dbReference type="OrthoDB" id="3692636at2"/>
<feature type="compositionally biased region" description="Low complexity" evidence="1">
    <location>
        <begin position="594"/>
        <end position="624"/>
    </location>
</feature>
<feature type="compositionally biased region" description="Gly residues" evidence="1">
    <location>
        <begin position="729"/>
        <end position="740"/>
    </location>
</feature>
<feature type="compositionally biased region" description="Basic and acidic residues" evidence="1">
    <location>
        <begin position="342"/>
        <end position="358"/>
    </location>
</feature>
<name>A0A4R2K671_9PSEU</name>
<feature type="compositionally biased region" description="Polar residues" evidence="1">
    <location>
        <begin position="394"/>
        <end position="403"/>
    </location>
</feature>
<evidence type="ECO:0000256" key="1">
    <source>
        <dbReference type="SAM" id="MobiDB-lite"/>
    </source>
</evidence>
<accession>A0A4R2K671</accession>
<evidence type="ECO:0000313" key="3">
    <source>
        <dbReference type="Proteomes" id="UP000295680"/>
    </source>
</evidence>
<feature type="compositionally biased region" description="Low complexity" evidence="1">
    <location>
        <begin position="711"/>
        <end position="728"/>
    </location>
</feature>
<dbReference type="AlphaFoldDB" id="A0A4R2K671"/>
<protein>
    <recommendedName>
        <fullName evidence="4">Type VII secretion system (Wss) protein ESAT-6</fullName>
    </recommendedName>
</protein>
<gene>
    <name evidence="2" type="ORF">EV192_1011181</name>
</gene>
<feature type="region of interest" description="Disordered" evidence="1">
    <location>
        <begin position="317"/>
        <end position="537"/>
    </location>
</feature>
<evidence type="ECO:0008006" key="4">
    <source>
        <dbReference type="Google" id="ProtNLM"/>
    </source>
</evidence>
<evidence type="ECO:0000313" key="2">
    <source>
        <dbReference type="EMBL" id="TCO65389.1"/>
    </source>
</evidence>
<reference evidence="2 3" key="1">
    <citation type="submission" date="2019-03" db="EMBL/GenBank/DDBJ databases">
        <title>Genomic Encyclopedia of Type Strains, Phase IV (KMG-IV): sequencing the most valuable type-strain genomes for metagenomic binning, comparative biology and taxonomic classification.</title>
        <authorList>
            <person name="Goeker M."/>
        </authorList>
    </citation>
    <scope>NUCLEOTIDE SEQUENCE [LARGE SCALE GENOMIC DNA]</scope>
    <source>
        <strain evidence="2 3">DSM 45934</strain>
    </source>
</reference>
<sequence length="775" mass="80291">MAAGLGAPVEAPLQPPPDVNTADTSEAMLHKLDDFKKLMAGDRMGFLYDRWRNHPCASPQMKGQWQGQPVFGQGWQENESGDAGNGDAGGLYQLKVINWGFIWGARGRLNNLHSAAEALQNASDQVFQKVHGAWTSKAGDAAANKFTDLRAAARDYADQVQTVGAQMDGAWHTTRQAVEQLSNFATQTDVGGKPMFDKFGADGAGDDHGNGSRQQWSRRIDEINKALQNGTKRWGIEAHEVLNPGTSLTGRVTQTPDSVRWPGQVYLTEGDNMWADQACNWLDDMAQCYFLTIANFRRRVEETLKTVKTAWSTVYDKTVNLPGNPFDKLTLDAAAPPPGGNGKDDDHGKDKNDGKDGSHPGNGGHHGSVDGGGPVTPGSAGGPDTGGSQPVDHSGTQPSQTGGSVDPGTGPNVPGPGQPQPGQPGQPQQHETVTIQDGDRKISVDSPAGGHVKLTVDDGSGHPKTYDMDFGPDQQTPGQHTPGQQTPGQHSVVGGQPDPTQGAGSQPGTGHQGQPSPQNGQAHTLPAPADGSVQHAVAGPDGKAVIHDGNVTITAEQPPGSNQVKITVDDGSGHPATYMIDYADPSNPQIQHSADPAAQHAAGFAQQQADAGQHAQHAAQPQQASGDYAPTDQVQQAGSPRADTVWAEPHETPLTTSVQSNFGFDDGAAHSPASDGAWSTQGDLLDGNQSQVAPAAGDAGLATVPDDGGAHHQQQGAGAAMGGMPMMGAMGGGGGGGGGGDQERGASAWSTQGDLFDDGPGLSADRINTVLGDEG</sequence>
<proteinExistence type="predicted"/>
<comment type="caution">
    <text evidence="2">The sequence shown here is derived from an EMBL/GenBank/DDBJ whole genome shotgun (WGS) entry which is preliminary data.</text>
</comment>